<proteinExistence type="predicted"/>
<keyword evidence="3" id="KW-1185">Reference proteome</keyword>
<evidence type="ECO:0000313" key="3">
    <source>
        <dbReference type="Proteomes" id="UP001595816"/>
    </source>
</evidence>
<dbReference type="RefSeq" id="WP_382190362.1">
    <property type="nucleotide sequence ID" value="NZ_JBHSAY010000009.1"/>
</dbReference>
<dbReference type="EMBL" id="JBHSAY010000009">
    <property type="protein sequence ID" value="MFC4133133.1"/>
    <property type="molecule type" value="Genomic_DNA"/>
</dbReference>
<protein>
    <submittedName>
        <fullName evidence="2">Uncharacterized protein</fullName>
    </submittedName>
</protein>
<name>A0ABV8LRW1_9ACTN</name>
<feature type="region of interest" description="Disordered" evidence="1">
    <location>
        <begin position="165"/>
        <end position="212"/>
    </location>
</feature>
<accession>A0ABV8LRW1</accession>
<comment type="caution">
    <text evidence="2">The sequence shown here is derived from an EMBL/GenBank/DDBJ whole genome shotgun (WGS) entry which is preliminary data.</text>
</comment>
<evidence type="ECO:0000313" key="2">
    <source>
        <dbReference type="EMBL" id="MFC4133133.1"/>
    </source>
</evidence>
<organism evidence="2 3">
    <name type="scientific">Hamadaea flava</name>
    <dbReference type="NCBI Taxonomy" id="1742688"/>
    <lineage>
        <taxon>Bacteria</taxon>
        <taxon>Bacillati</taxon>
        <taxon>Actinomycetota</taxon>
        <taxon>Actinomycetes</taxon>
        <taxon>Micromonosporales</taxon>
        <taxon>Micromonosporaceae</taxon>
        <taxon>Hamadaea</taxon>
    </lineage>
</organism>
<dbReference type="Proteomes" id="UP001595816">
    <property type="component" value="Unassembled WGS sequence"/>
</dbReference>
<sequence>MSTAGDNPDRLGSEAAFATLRGVSPVEQCIMDDRQQSARGGRYGAADSAIPRRADRIAVIDHGKLIAQGAAGVALSTDLASDAFDRYRTLSILPAAPRWGDAQRRRAIRTRLHGGGRTRPRARIPPRRQRLRPGCCGAARRLQHQPVLALDDAGAGHEVARCRTRRHPGAASPAVAVEQRAAPTCDQDPEWSSPAGATNLSGKGFATSADPS</sequence>
<reference evidence="3" key="1">
    <citation type="journal article" date="2019" name="Int. J. Syst. Evol. Microbiol.">
        <title>The Global Catalogue of Microorganisms (GCM) 10K type strain sequencing project: providing services to taxonomists for standard genome sequencing and annotation.</title>
        <authorList>
            <consortium name="The Broad Institute Genomics Platform"/>
            <consortium name="The Broad Institute Genome Sequencing Center for Infectious Disease"/>
            <person name="Wu L."/>
            <person name="Ma J."/>
        </authorList>
    </citation>
    <scope>NUCLEOTIDE SEQUENCE [LARGE SCALE GENOMIC DNA]</scope>
    <source>
        <strain evidence="3">CGMCC 4.7289</strain>
    </source>
</reference>
<gene>
    <name evidence="2" type="ORF">ACFOZ4_21190</name>
</gene>
<evidence type="ECO:0000256" key="1">
    <source>
        <dbReference type="SAM" id="MobiDB-lite"/>
    </source>
</evidence>